<dbReference type="InterPro" id="IPR051056">
    <property type="entry name" value="Glycosyl_Hydrolase_73"/>
</dbReference>
<keyword evidence="2 5" id="KW-0732">Signal</keyword>
<organism evidence="7 8">
    <name type="scientific">Streptococcus henryi</name>
    <dbReference type="NCBI Taxonomy" id="439219"/>
    <lineage>
        <taxon>Bacteria</taxon>
        <taxon>Bacillati</taxon>
        <taxon>Bacillota</taxon>
        <taxon>Bacilli</taxon>
        <taxon>Lactobacillales</taxon>
        <taxon>Streptococcaceae</taxon>
        <taxon>Streptococcus</taxon>
    </lineage>
</organism>
<dbReference type="SMART" id="SM00047">
    <property type="entry name" value="LYZ2"/>
    <property type="match status" value="1"/>
</dbReference>
<dbReference type="Proteomes" id="UP000182508">
    <property type="component" value="Unassembled WGS sequence"/>
</dbReference>
<evidence type="ECO:0000313" key="8">
    <source>
        <dbReference type="Proteomes" id="UP000182508"/>
    </source>
</evidence>
<evidence type="ECO:0000256" key="3">
    <source>
        <dbReference type="ARBA" id="ARBA00022801"/>
    </source>
</evidence>
<dbReference type="Pfam" id="PF18885">
    <property type="entry name" value="DUF5648"/>
    <property type="match status" value="1"/>
</dbReference>
<dbReference type="InterPro" id="IPR002901">
    <property type="entry name" value="MGlyc_endo_b_GlcNAc-like_dom"/>
</dbReference>
<evidence type="ECO:0000259" key="6">
    <source>
        <dbReference type="SMART" id="SM00047"/>
    </source>
</evidence>
<dbReference type="eggNOG" id="COG1705">
    <property type="taxonomic scope" value="Bacteria"/>
</dbReference>
<dbReference type="InterPro" id="IPR043708">
    <property type="entry name" value="DUF5648"/>
</dbReference>
<evidence type="ECO:0000256" key="5">
    <source>
        <dbReference type="SAM" id="SignalP"/>
    </source>
</evidence>
<sequence length="508" mass="56506">MRKKMYKSKKHWVIAGIAIMAMMGAGSGTVAADETQTILNQQETVDLGENQSEINIISPISENTTIEDGSSNVQIDSVKEQVSDDSQGLASDEHRLDGLNDESDIESLEQKEDDNIVLSDNYQATLNQDETVNQSLDLVVETDLQGDDQDSLSQNGEEAVASTGKENNTKTVEMHRLYNPNSGEHFYTANVAEKDYLVKVGWSYENIGWYAPSTGESVYRLYNPNAGDHHYTLNVGEKNYLVSVGWNYEGIAWHSAGTVAMHRLYNPNAKTGTHHYTYSTGERDFLVKQGWRYEGISWYGVEKQNEESLSTTTSYQGWKYSANDQIWNYYDQSGTLIKSQKTISAANVATPSNTFLATIYKGAIGSLQYGILPSIVAAQAVLESGWGKSTLSLAPNNNLFGIKVSTDWTGDSVTLNTKEYIDGKEVTVGAAFRKYNSWSDSVLDHAQFFSSTEWRKKNYANVLGELNYKRASQALQDAGYATDPNYATKLISIIEYNNLSAWDKILTI</sequence>
<dbReference type="GO" id="GO:0004040">
    <property type="term" value="F:amidase activity"/>
    <property type="evidence" value="ECO:0007669"/>
    <property type="project" value="InterPro"/>
</dbReference>
<dbReference type="PANTHER" id="PTHR33308:SF9">
    <property type="entry name" value="PEPTIDOGLYCAN HYDROLASE FLGJ"/>
    <property type="match status" value="1"/>
</dbReference>
<comment type="similarity">
    <text evidence="1">Belongs to the glycosyl hydrolase 73 family.</text>
</comment>
<protein>
    <submittedName>
        <fullName evidence="7">KxYKxGKxW signal peptide containing protein</fullName>
    </submittedName>
</protein>
<keyword evidence="8" id="KW-1185">Reference proteome</keyword>
<dbReference type="PRINTS" id="PR01002">
    <property type="entry name" value="FLGFLGJ"/>
</dbReference>
<reference evidence="7 8" key="1">
    <citation type="submission" date="2016-10" db="EMBL/GenBank/DDBJ databases">
        <authorList>
            <person name="de Groot N.N."/>
        </authorList>
    </citation>
    <scope>NUCLEOTIDE SEQUENCE [LARGE SCALE GENOMIC DNA]</scope>
    <source>
        <strain evidence="7 8">A-4</strain>
    </source>
</reference>
<name>A0A1G6CP54_9STRE</name>
<dbReference type="Gene3D" id="1.10.530.10">
    <property type="match status" value="1"/>
</dbReference>
<evidence type="ECO:0000313" key="7">
    <source>
        <dbReference type="EMBL" id="SDB34634.1"/>
    </source>
</evidence>
<gene>
    <name evidence="7" type="ORF">SAMN02910293_01712</name>
</gene>
<dbReference type="STRING" id="439219.SAMN02910293_01712"/>
<feature type="region of interest" description="Disordered" evidence="4">
    <location>
        <begin position="145"/>
        <end position="166"/>
    </location>
</feature>
<dbReference type="AlphaFoldDB" id="A0A1G6CP54"/>
<dbReference type="PANTHER" id="PTHR33308">
    <property type="entry name" value="PEPTIDOGLYCAN HYDROLASE FLGJ"/>
    <property type="match status" value="1"/>
</dbReference>
<evidence type="ECO:0000256" key="4">
    <source>
        <dbReference type="SAM" id="MobiDB-lite"/>
    </source>
</evidence>
<dbReference type="EMBL" id="FMXP01000024">
    <property type="protein sequence ID" value="SDB34634.1"/>
    <property type="molecule type" value="Genomic_DNA"/>
</dbReference>
<dbReference type="Pfam" id="PF01832">
    <property type="entry name" value="Glucosaminidase"/>
    <property type="match status" value="1"/>
</dbReference>
<feature type="domain" description="Mannosyl-glycoprotein endo-beta-N-acetylglucosamidase-like" evidence="6">
    <location>
        <begin position="341"/>
        <end position="503"/>
    </location>
</feature>
<dbReference type="Pfam" id="PF19258">
    <property type="entry name" value="KxYKxGKxW_sig"/>
    <property type="match status" value="1"/>
</dbReference>
<dbReference type="NCBIfam" id="TIGR03715">
    <property type="entry name" value="KxYKxGKxW"/>
    <property type="match status" value="1"/>
</dbReference>
<proteinExistence type="inferred from homology"/>
<dbReference type="eggNOG" id="COG3757">
    <property type="taxonomic scope" value="Bacteria"/>
</dbReference>
<evidence type="ECO:0000256" key="1">
    <source>
        <dbReference type="ARBA" id="ARBA00010266"/>
    </source>
</evidence>
<feature type="chain" id="PRO_5010346731" evidence="5">
    <location>
        <begin position="33"/>
        <end position="508"/>
    </location>
</feature>
<dbReference type="Gene3D" id="4.10.80.30">
    <property type="entry name" value="DNA polymerase, domain 6"/>
    <property type="match status" value="1"/>
</dbReference>
<accession>A0A1G6CP54</accession>
<dbReference type="InterPro" id="IPR022263">
    <property type="entry name" value="KxYKxGKxW"/>
</dbReference>
<evidence type="ECO:0000256" key="2">
    <source>
        <dbReference type="ARBA" id="ARBA00022729"/>
    </source>
</evidence>
<feature type="signal peptide" evidence="5">
    <location>
        <begin position="1"/>
        <end position="32"/>
    </location>
</feature>
<keyword evidence="3" id="KW-0378">Hydrolase</keyword>